<reference evidence="2 3" key="1">
    <citation type="submission" date="2016-04" db="EMBL/GenBank/DDBJ databases">
        <title>A degradative enzymes factory behind the ericoid mycorrhizal symbiosis.</title>
        <authorList>
            <consortium name="DOE Joint Genome Institute"/>
            <person name="Martino E."/>
            <person name="Morin E."/>
            <person name="Grelet G."/>
            <person name="Kuo A."/>
            <person name="Kohler A."/>
            <person name="Daghino S."/>
            <person name="Barry K."/>
            <person name="Choi C."/>
            <person name="Cichocki N."/>
            <person name="Clum A."/>
            <person name="Copeland A."/>
            <person name="Hainaut M."/>
            <person name="Haridas S."/>
            <person name="Labutti K."/>
            <person name="Lindquist E."/>
            <person name="Lipzen A."/>
            <person name="Khouja H.-R."/>
            <person name="Murat C."/>
            <person name="Ohm R."/>
            <person name="Olson A."/>
            <person name="Spatafora J."/>
            <person name="Veneault-Fourrey C."/>
            <person name="Henrissat B."/>
            <person name="Grigoriev I."/>
            <person name="Martin F."/>
            <person name="Perotto S."/>
        </authorList>
    </citation>
    <scope>NUCLEOTIDE SEQUENCE [LARGE SCALE GENOMIC DNA]</scope>
    <source>
        <strain evidence="2 3">E</strain>
    </source>
</reference>
<protein>
    <submittedName>
        <fullName evidence="2">Uncharacterized protein</fullName>
    </submittedName>
</protein>
<dbReference type="Proteomes" id="UP000235371">
    <property type="component" value="Unassembled WGS sequence"/>
</dbReference>
<dbReference type="GeneID" id="36595741"/>
<dbReference type="OrthoDB" id="2145250at2759"/>
<dbReference type="InParanoid" id="A0A2J6SGU3"/>
<evidence type="ECO:0000313" key="2">
    <source>
        <dbReference type="EMBL" id="PMD49974.1"/>
    </source>
</evidence>
<gene>
    <name evidence="2" type="ORF">K444DRAFT_670752</name>
</gene>
<dbReference type="AlphaFoldDB" id="A0A2J6SGU3"/>
<keyword evidence="1" id="KW-1133">Transmembrane helix</keyword>
<name>A0A2J6SGU3_9HELO</name>
<keyword evidence="3" id="KW-1185">Reference proteome</keyword>
<sequence length="219" mass="24372">MLAVSRTGTSSKTKAAEVPKKDAVPEIAFYHQTLQQRDLCNDTTINRPKVDHRVLCIFSFFLQSTNRSGSPAPALLEGRDSRWGLSTGFRWPWLRDIRSSSMGAWCLLHPSSVIAPSLAPQYALTNSTTSLLMRCFGAQAMTAGFLLRTSNMTATSFTAFGVSMISYLGFNAWFIIGPGRDFFTNWLWMDFVGNMVFLSGSLFAAKLLKDDEEEQEKAV</sequence>
<dbReference type="RefSeq" id="XP_024726878.1">
    <property type="nucleotide sequence ID" value="XM_024887665.1"/>
</dbReference>
<feature type="transmembrane region" description="Helical" evidence="1">
    <location>
        <begin position="157"/>
        <end position="176"/>
    </location>
</feature>
<evidence type="ECO:0000256" key="1">
    <source>
        <dbReference type="SAM" id="Phobius"/>
    </source>
</evidence>
<proteinExistence type="predicted"/>
<keyword evidence="1" id="KW-0812">Transmembrane</keyword>
<dbReference type="EMBL" id="KZ613919">
    <property type="protein sequence ID" value="PMD49974.1"/>
    <property type="molecule type" value="Genomic_DNA"/>
</dbReference>
<feature type="transmembrane region" description="Helical" evidence="1">
    <location>
        <begin position="188"/>
        <end position="208"/>
    </location>
</feature>
<keyword evidence="1" id="KW-0472">Membrane</keyword>
<evidence type="ECO:0000313" key="3">
    <source>
        <dbReference type="Proteomes" id="UP000235371"/>
    </source>
</evidence>
<accession>A0A2J6SGU3</accession>
<organism evidence="2 3">
    <name type="scientific">Hyaloscypha bicolor E</name>
    <dbReference type="NCBI Taxonomy" id="1095630"/>
    <lineage>
        <taxon>Eukaryota</taxon>
        <taxon>Fungi</taxon>
        <taxon>Dikarya</taxon>
        <taxon>Ascomycota</taxon>
        <taxon>Pezizomycotina</taxon>
        <taxon>Leotiomycetes</taxon>
        <taxon>Helotiales</taxon>
        <taxon>Hyaloscyphaceae</taxon>
        <taxon>Hyaloscypha</taxon>
        <taxon>Hyaloscypha bicolor</taxon>
    </lineage>
</organism>